<dbReference type="Proteomes" id="UP001155586">
    <property type="component" value="Unassembled WGS sequence"/>
</dbReference>
<dbReference type="AlphaFoldDB" id="A0A9X3CEU2"/>
<dbReference type="InterPro" id="IPR000160">
    <property type="entry name" value="GGDEF_dom"/>
</dbReference>
<gene>
    <name evidence="4" type="ORF">MD483_11500</name>
</gene>
<dbReference type="GO" id="GO:1902201">
    <property type="term" value="P:negative regulation of bacterial-type flagellum-dependent cell motility"/>
    <property type="evidence" value="ECO:0007669"/>
    <property type="project" value="TreeGrafter"/>
</dbReference>
<dbReference type="EC" id="2.7.7.65" evidence="1"/>
<keyword evidence="2" id="KW-0472">Membrane</keyword>
<dbReference type="PANTHER" id="PTHR45138">
    <property type="entry name" value="REGULATORY COMPONENTS OF SENSORY TRANSDUCTION SYSTEM"/>
    <property type="match status" value="1"/>
</dbReference>
<dbReference type="SUPFAM" id="SSF55073">
    <property type="entry name" value="Nucleotide cyclase"/>
    <property type="match status" value="1"/>
</dbReference>
<feature type="domain" description="GGDEF" evidence="3">
    <location>
        <begin position="335"/>
        <end position="470"/>
    </location>
</feature>
<dbReference type="SMART" id="SM00267">
    <property type="entry name" value="GGDEF"/>
    <property type="match status" value="1"/>
</dbReference>
<evidence type="ECO:0000313" key="5">
    <source>
        <dbReference type="Proteomes" id="UP001155586"/>
    </source>
</evidence>
<reference evidence="4" key="1">
    <citation type="submission" date="2022-02" db="EMBL/GenBank/DDBJ databases">
        <title>Vibrio sp. nov., a new bacterium isolated from Bohai sea, China.</title>
        <authorList>
            <person name="Yuan Y."/>
        </authorList>
    </citation>
    <scope>NUCLEOTIDE SEQUENCE</scope>
    <source>
        <strain evidence="4">DBSS07</strain>
    </source>
</reference>
<dbReference type="GO" id="GO:0005886">
    <property type="term" value="C:plasma membrane"/>
    <property type="evidence" value="ECO:0007669"/>
    <property type="project" value="TreeGrafter"/>
</dbReference>
<comment type="caution">
    <text evidence="4">The sequence shown here is derived from an EMBL/GenBank/DDBJ whole genome shotgun (WGS) entry which is preliminary data.</text>
</comment>
<sequence length="471" mass="53289">MSINRLHALYSFKMRWLAWLVSLLLSAAIVAFAFVYSLDRKVEQQFSYQTELESEVHNVSTRLLVLSTELTEALESQSSISIQDEDVRALMEDKNFGFLRTGDKQGGISAPIFHLAKIYSSHAGRQAQNTDFYYRGYLDNSSLVMTDQEVRPIRAPRNDSINCQETYKCTRGISSLGDRFIISKFYKDILTGKQVLTVSTPVIIEGELIADLSSDIFLSQDFYFHTEGTGRGYINVASNREQGDDAKLYFSDNYIMSPRAIMESRVYVMSVLEDNAVWLAVLFVVSVALVRMFGFAYARYLRSLAAELESQKDELTGVYTKSYIRKFFLNGGKISNAAVLFVDGNGIKKINDSFGHKVGDLAIQHIAKTIKDNVKSTDWIIRYGGDEFLIIANDMTSEEELQVLIERIKGHCSEGSFMIHGTKITSSVGGCLVDEIESYQQLEEFVALSDHRMYEDKKAYKNSNIERLDVV</sequence>
<name>A0A9X3CEU2_9VIBR</name>
<keyword evidence="2" id="KW-1133">Transmembrane helix</keyword>
<dbReference type="InterPro" id="IPR029787">
    <property type="entry name" value="Nucleotide_cyclase"/>
</dbReference>
<dbReference type="RefSeq" id="WP_265687812.1">
    <property type="nucleotide sequence ID" value="NZ_JAKRRX010000058.1"/>
</dbReference>
<evidence type="ECO:0000313" key="4">
    <source>
        <dbReference type="EMBL" id="MCW8334447.1"/>
    </source>
</evidence>
<evidence type="ECO:0000256" key="2">
    <source>
        <dbReference type="SAM" id="Phobius"/>
    </source>
</evidence>
<dbReference type="NCBIfam" id="TIGR00254">
    <property type="entry name" value="GGDEF"/>
    <property type="match status" value="1"/>
</dbReference>
<dbReference type="InterPro" id="IPR050469">
    <property type="entry name" value="Diguanylate_Cyclase"/>
</dbReference>
<dbReference type="Pfam" id="PF00990">
    <property type="entry name" value="GGDEF"/>
    <property type="match status" value="1"/>
</dbReference>
<dbReference type="CDD" id="cd01949">
    <property type="entry name" value="GGDEF"/>
    <property type="match status" value="1"/>
</dbReference>
<dbReference type="GO" id="GO:0043709">
    <property type="term" value="P:cell adhesion involved in single-species biofilm formation"/>
    <property type="evidence" value="ECO:0007669"/>
    <property type="project" value="TreeGrafter"/>
</dbReference>
<organism evidence="4 5">
    <name type="scientific">Vibrio paucivorans</name>
    <dbReference type="NCBI Taxonomy" id="2829489"/>
    <lineage>
        <taxon>Bacteria</taxon>
        <taxon>Pseudomonadati</taxon>
        <taxon>Pseudomonadota</taxon>
        <taxon>Gammaproteobacteria</taxon>
        <taxon>Vibrionales</taxon>
        <taxon>Vibrionaceae</taxon>
        <taxon>Vibrio</taxon>
    </lineage>
</organism>
<keyword evidence="2" id="KW-0812">Transmembrane</keyword>
<protein>
    <recommendedName>
        <fullName evidence="1">diguanylate cyclase</fullName>
        <ecNumber evidence="1">2.7.7.65</ecNumber>
    </recommendedName>
</protein>
<accession>A0A9X3CEU2</accession>
<keyword evidence="5" id="KW-1185">Reference proteome</keyword>
<dbReference type="GO" id="GO:0052621">
    <property type="term" value="F:diguanylate cyclase activity"/>
    <property type="evidence" value="ECO:0007669"/>
    <property type="project" value="UniProtKB-EC"/>
</dbReference>
<dbReference type="PANTHER" id="PTHR45138:SF6">
    <property type="entry name" value="DIGUANYLATE CYCLASE DGCN"/>
    <property type="match status" value="1"/>
</dbReference>
<proteinExistence type="predicted"/>
<dbReference type="Gene3D" id="3.30.70.270">
    <property type="match status" value="1"/>
</dbReference>
<evidence type="ECO:0000256" key="1">
    <source>
        <dbReference type="ARBA" id="ARBA00012528"/>
    </source>
</evidence>
<dbReference type="PROSITE" id="PS50887">
    <property type="entry name" value="GGDEF"/>
    <property type="match status" value="1"/>
</dbReference>
<evidence type="ECO:0000259" key="3">
    <source>
        <dbReference type="PROSITE" id="PS50887"/>
    </source>
</evidence>
<feature type="transmembrane region" description="Helical" evidence="2">
    <location>
        <begin position="276"/>
        <end position="298"/>
    </location>
</feature>
<dbReference type="EMBL" id="JAKRRX010000058">
    <property type="protein sequence ID" value="MCW8334447.1"/>
    <property type="molecule type" value="Genomic_DNA"/>
</dbReference>
<dbReference type="InterPro" id="IPR043128">
    <property type="entry name" value="Rev_trsase/Diguanyl_cyclase"/>
</dbReference>